<feature type="domain" description="Right handed beta helix" evidence="7">
    <location>
        <begin position="169"/>
        <end position="373"/>
    </location>
</feature>
<evidence type="ECO:0000259" key="7">
    <source>
        <dbReference type="Pfam" id="PF13229"/>
    </source>
</evidence>
<proteinExistence type="predicted"/>
<feature type="signal peptide" evidence="5">
    <location>
        <begin position="1"/>
        <end position="20"/>
    </location>
</feature>
<dbReference type="AlphaFoldDB" id="A0A6H0KHS9"/>
<dbReference type="GO" id="GO:0016837">
    <property type="term" value="F:carbon-oxygen lyase activity, acting on polysaccharides"/>
    <property type="evidence" value="ECO:0007669"/>
    <property type="project" value="TreeGrafter"/>
</dbReference>
<protein>
    <submittedName>
        <fullName evidence="8">DUF1565 domain-containing protein</fullName>
    </submittedName>
</protein>
<dbReference type="InterPro" id="IPR006626">
    <property type="entry name" value="PbH1"/>
</dbReference>
<evidence type="ECO:0000313" key="8">
    <source>
        <dbReference type="EMBL" id="QIU92984.1"/>
    </source>
</evidence>
<dbReference type="InterPro" id="IPR011459">
    <property type="entry name" value="DUF1565"/>
</dbReference>
<dbReference type="KEGG" id="bfc:BacF7301_01955"/>
<feature type="chain" id="PRO_5026164691" evidence="5">
    <location>
        <begin position="21"/>
        <end position="558"/>
    </location>
</feature>
<feature type="region of interest" description="Disordered" evidence="4">
    <location>
        <begin position="24"/>
        <end position="54"/>
    </location>
</feature>
<dbReference type="PROSITE" id="PS51257">
    <property type="entry name" value="PROKAR_LIPOPROTEIN"/>
    <property type="match status" value="1"/>
</dbReference>
<feature type="domain" description="DUF1565" evidence="6">
    <location>
        <begin position="61"/>
        <end position="99"/>
    </location>
</feature>
<keyword evidence="9" id="KW-1185">Reference proteome</keyword>
<feature type="compositionally biased region" description="Low complexity" evidence="4">
    <location>
        <begin position="39"/>
        <end position="51"/>
    </location>
</feature>
<dbReference type="Pfam" id="PF13229">
    <property type="entry name" value="Beta_helix"/>
    <property type="match status" value="1"/>
</dbReference>
<evidence type="ECO:0000256" key="3">
    <source>
        <dbReference type="ARBA" id="ARBA00022729"/>
    </source>
</evidence>
<comment type="subcellular location">
    <subcellularLocation>
        <location evidence="1">Secreted</location>
    </subcellularLocation>
</comment>
<dbReference type="Pfam" id="PF07602">
    <property type="entry name" value="DUF1565"/>
    <property type="match status" value="1"/>
</dbReference>
<keyword evidence="2" id="KW-0964">Secreted</keyword>
<dbReference type="PANTHER" id="PTHR40088">
    <property type="entry name" value="PECTATE LYASE (EUROFUNG)"/>
    <property type="match status" value="1"/>
</dbReference>
<dbReference type="Proteomes" id="UP000501780">
    <property type="component" value="Chromosome"/>
</dbReference>
<dbReference type="InterPro" id="IPR012334">
    <property type="entry name" value="Pectin_lyas_fold"/>
</dbReference>
<evidence type="ECO:0000256" key="2">
    <source>
        <dbReference type="ARBA" id="ARBA00022525"/>
    </source>
</evidence>
<dbReference type="InterPro" id="IPR052052">
    <property type="entry name" value="Polysaccharide_Lyase_9"/>
</dbReference>
<organism evidence="8 9">
    <name type="scientific">Bacteroides faecium</name>
    <dbReference type="NCBI Taxonomy" id="2715212"/>
    <lineage>
        <taxon>Bacteria</taxon>
        <taxon>Pseudomonadati</taxon>
        <taxon>Bacteroidota</taxon>
        <taxon>Bacteroidia</taxon>
        <taxon>Bacteroidales</taxon>
        <taxon>Bacteroidaceae</taxon>
        <taxon>Bacteroides</taxon>
    </lineage>
</organism>
<dbReference type="SMART" id="SM00710">
    <property type="entry name" value="PbH1"/>
    <property type="match status" value="8"/>
</dbReference>
<dbReference type="InterPro" id="IPR011050">
    <property type="entry name" value="Pectin_lyase_fold/virulence"/>
</dbReference>
<evidence type="ECO:0000256" key="4">
    <source>
        <dbReference type="SAM" id="MobiDB-lite"/>
    </source>
</evidence>
<evidence type="ECO:0000259" key="6">
    <source>
        <dbReference type="Pfam" id="PF07602"/>
    </source>
</evidence>
<sequence>MRKKMILMAFALFIGLSACGNDDKELTGEPGNEQGSNGGDDPNNPGDPSGSEPVSWYVATTGNDANSGTVESPLKSISKALLRVNPGDTIFLREGAYHEFVTPTRSGKKGKLVTVKSYPGEMAKIDGTGLTIKGWFSALVQLKSVQYMTFENLHICDATNSDVNTDPEGVYINGVSRDITFRNCKIYNIKNTCLAGHNNGDWRSAHAFLVIGDDNGTPIRNLTIEKCEIYDIHTGTSETLTIAGNVDGFTIQDCEVHDVENIGIIVAGGDNLNAGGDISVNYARNGVVRRNKVYRCSHQVSKDFWEGVYNNPAAYGAIGIYVCGGASTVIEQNIVWECDRAIGLISESDVLATKDCIVRNNFVYNNYRTGIYLGDYIGYTIGGTSGCYVVNNTLYHNNLVGGALNGSNNSANINDEKDSEGEIRLAENCTNNTIMNNLIYTVTDRDIFVRKYTKSGSKNKIGYNLYYSPTTANHKWFWDGVEYTSFTAWQKASGDENSVYNADPLLQSPSLPNPNLHLQPGSPAKGKGHFIAAYFVGNYDIDGDVRFSGTTISIGADQ</sequence>
<evidence type="ECO:0000313" key="9">
    <source>
        <dbReference type="Proteomes" id="UP000501780"/>
    </source>
</evidence>
<dbReference type="Gene3D" id="2.160.20.10">
    <property type="entry name" value="Single-stranded right-handed beta-helix, Pectin lyase-like"/>
    <property type="match status" value="1"/>
</dbReference>
<name>A0A6H0KHS9_9BACE</name>
<dbReference type="GO" id="GO:0005576">
    <property type="term" value="C:extracellular region"/>
    <property type="evidence" value="ECO:0007669"/>
    <property type="project" value="UniProtKB-SubCell"/>
</dbReference>
<dbReference type="InterPro" id="IPR039448">
    <property type="entry name" value="Beta_helix"/>
</dbReference>
<dbReference type="SUPFAM" id="SSF51126">
    <property type="entry name" value="Pectin lyase-like"/>
    <property type="match status" value="1"/>
</dbReference>
<dbReference type="PANTHER" id="PTHR40088:SF2">
    <property type="entry name" value="SECRETED SUGAR HYDROLASE"/>
    <property type="match status" value="1"/>
</dbReference>
<dbReference type="RefSeq" id="WP_167959740.1">
    <property type="nucleotide sequence ID" value="NZ_CP050831.1"/>
</dbReference>
<evidence type="ECO:0000256" key="5">
    <source>
        <dbReference type="SAM" id="SignalP"/>
    </source>
</evidence>
<accession>A0A6H0KHS9</accession>
<dbReference type="EMBL" id="CP050831">
    <property type="protein sequence ID" value="QIU92984.1"/>
    <property type="molecule type" value="Genomic_DNA"/>
</dbReference>
<gene>
    <name evidence="8" type="ORF">BacF7301_01955</name>
</gene>
<keyword evidence="3 5" id="KW-0732">Signal</keyword>
<reference evidence="8 9" key="1">
    <citation type="submission" date="2020-03" db="EMBL/GenBank/DDBJ databases">
        <title>Genomic analysis of Bacteroides faecium CBA7301.</title>
        <authorList>
            <person name="Kim J."/>
            <person name="Roh S.W."/>
        </authorList>
    </citation>
    <scope>NUCLEOTIDE SEQUENCE [LARGE SCALE GENOMIC DNA]</scope>
    <source>
        <strain evidence="8 9">CBA7301</strain>
    </source>
</reference>
<evidence type="ECO:0000256" key="1">
    <source>
        <dbReference type="ARBA" id="ARBA00004613"/>
    </source>
</evidence>